<dbReference type="GO" id="GO:0032259">
    <property type="term" value="P:methylation"/>
    <property type="evidence" value="ECO:0007669"/>
    <property type="project" value="UniProtKB-KW"/>
</dbReference>
<name>A0ABP9KHC2_9SPHN</name>
<evidence type="ECO:0000313" key="2">
    <source>
        <dbReference type="EMBL" id="GAA5057226.1"/>
    </source>
</evidence>
<dbReference type="PROSITE" id="PS51257">
    <property type="entry name" value="PROKAR_LIPOPROTEIN"/>
    <property type="match status" value="1"/>
</dbReference>
<comment type="caution">
    <text evidence="2">The sequence shown here is derived from an EMBL/GenBank/DDBJ whole genome shotgun (WGS) entry which is preliminary data.</text>
</comment>
<reference evidence="3" key="1">
    <citation type="journal article" date="2019" name="Int. J. Syst. Evol. Microbiol.">
        <title>The Global Catalogue of Microorganisms (GCM) 10K type strain sequencing project: providing services to taxonomists for standard genome sequencing and annotation.</title>
        <authorList>
            <consortium name="The Broad Institute Genomics Platform"/>
            <consortium name="The Broad Institute Genome Sequencing Center for Infectious Disease"/>
            <person name="Wu L."/>
            <person name="Ma J."/>
        </authorList>
    </citation>
    <scope>NUCLEOTIDE SEQUENCE [LARGE SCALE GENOMIC DNA]</scope>
    <source>
        <strain evidence="3">JCM 18014</strain>
    </source>
</reference>
<dbReference type="GO" id="GO:0008168">
    <property type="term" value="F:methyltransferase activity"/>
    <property type="evidence" value="ECO:0007669"/>
    <property type="project" value="UniProtKB-KW"/>
</dbReference>
<dbReference type="Proteomes" id="UP001500518">
    <property type="component" value="Unassembled WGS sequence"/>
</dbReference>
<protein>
    <submittedName>
        <fullName evidence="2">Class I SAM-dependent methyltransferase</fullName>
    </submittedName>
</protein>
<sequence>MPSTCRNFAVSLGALAMAACSANTSPAPVSYSQVDMSEYIMAAVLSPARPAEDIARDEARKPEEIVTFASVQRGDVVAEIAPGGGYYTRILSQTVGAEGKVYALMPAFFANRPGGLDGINAIAERYGNVEVVVVEGYDTLSLPEPVDLVWTTENYHDLANGNVAATNSWAYGALEPGGIYFVEDHAAPGTGLSATSTLHRIDPAAVRDQVTEAGFVLEAESDLLRNPADPHDASPRDFGGVSDKFALRFRKPR</sequence>
<dbReference type="EMBL" id="BAABHV010000017">
    <property type="protein sequence ID" value="GAA5057226.1"/>
    <property type="molecule type" value="Genomic_DNA"/>
</dbReference>
<evidence type="ECO:0000313" key="3">
    <source>
        <dbReference type="Proteomes" id="UP001500518"/>
    </source>
</evidence>
<gene>
    <name evidence="2" type="ORF">GCM10023208_22450</name>
</gene>
<organism evidence="2 3">
    <name type="scientific">Erythrobacter westpacificensis</name>
    <dbReference type="NCBI Taxonomy" id="1055231"/>
    <lineage>
        <taxon>Bacteria</taxon>
        <taxon>Pseudomonadati</taxon>
        <taxon>Pseudomonadota</taxon>
        <taxon>Alphaproteobacteria</taxon>
        <taxon>Sphingomonadales</taxon>
        <taxon>Erythrobacteraceae</taxon>
        <taxon>Erythrobacter/Porphyrobacter group</taxon>
        <taxon>Erythrobacter</taxon>
    </lineage>
</organism>
<feature type="signal peptide" evidence="1">
    <location>
        <begin position="1"/>
        <end position="22"/>
    </location>
</feature>
<dbReference type="InterPro" id="IPR016980">
    <property type="entry name" value="S-AdoMet-dep_MeTrfase_Alr7345"/>
</dbReference>
<feature type="chain" id="PRO_5045635635" evidence="1">
    <location>
        <begin position="23"/>
        <end position="253"/>
    </location>
</feature>
<dbReference type="Gene3D" id="3.40.50.150">
    <property type="entry name" value="Vaccinia Virus protein VP39"/>
    <property type="match status" value="1"/>
</dbReference>
<evidence type="ECO:0000256" key="1">
    <source>
        <dbReference type="SAM" id="SignalP"/>
    </source>
</evidence>
<keyword evidence="1" id="KW-0732">Signal</keyword>
<proteinExistence type="predicted"/>
<keyword evidence="2" id="KW-0489">Methyltransferase</keyword>
<keyword evidence="2" id="KW-0808">Transferase</keyword>
<keyword evidence="3" id="KW-1185">Reference proteome</keyword>
<dbReference type="InterPro" id="IPR029063">
    <property type="entry name" value="SAM-dependent_MTases_sf"/>
</dbReference>
<dbReference type="SUPFAM" id="SSF53335">
    <property type="entry name" value="S-adenosyl-L-methionine-dependent methyltransferases"/>
    <property type="match status" value="1"/>
</dbReference>
<accession>A0ABP9KHC2</accession>
<dbReference type="RefSeq" id="WP_346033157.1">
    <property type="nucleotide sequence ID" value="NZ_BAABHV010000017.1"/>
</dbReference>
<dbReference type="PIRSF" id="PIRSF031679">
    <property type="entry name" value="Mtase_Alr7345_prd"/>
    <property type="match status" value="1"/>
</dbReference>